<evidence type="ECO:0000313" key="3">
    <source>
        <dbReference type="Proteomes" id="UP000275408"/>
    </source>
</evidence>
<feature type="signal peptide" evidence="1">
    <location>
        <begin position="1"/>
        <end position="18"/>
    </location>
</feature>
<comment type="caution">
    <text evidence="2">The sequence shown here is derived from an EMBL/GenBank/DDBJ whole genome shotgun (WGS) entry which is preliminary data.</text>
</comment>
<reference evidence="2 3" key="1">
    <citation type="journal article" date="2018" name="Sci. Rep.">
        <title>Comparative analysis of the Pocillopora damicornis genome highlights role of immune system in coral evolution.</title>
        <authorList>
            <person name="Cunning R."/>
            <person name="Bay R.A."/>
            <person name="Gillette P."/>
            <person name="Baker A.C."/>
            <person name="Traylor-Knowles N."/>
        </authorList>
    </citation>
    <scope>NUCLEOTIDE SEQUENCE [LARGE SCALE GENOMIC DNA]</scope>
    <source>
        <strain evidence="2">RSMAS</strain>
        <tissue evidence="2">Whole animal</tissue>
    </source>
</reference>
<feature type="chain" id="PRO_5018143681" description="ShKT domain-containing protein" evidence="1">
    <location>
        <begin position="19"/>
        <end position="106"/>
    </location>
</feature>
<protein>
    <recommendedName>
        <fullName evidence="4">ShKT domain-containing protein</fullName>
    </recommendedName>
</protein>
<proteinExistence type="predicted"/>
<name>A0A3M6TW82_POCDA</name>
<keyword evidence="3" id="KW-1185">Reference proteome</keyword>
<dbReference type="AlphaFoldDB" id="A0A3M6TW82"/>
<evidence type="ECO:0008006" key="4">
    <source>
        <dbReference type="Google" id="ProtNLM"/>
    </source>
</evidence>
<accession>A0A3M6TW82</accession>
<evidence type="ECO:0000256" key="1">
    <source>
        <dbReference type="SAM" id="SignalP"/>
    </source>
</evidence>
<organism evidence="2 3">
    <name type="scientific">Pocillopora damicornis</name>
    <name type="common">Cauliflower coral</name>
    <name type="synonym">Millepora damicornis</name>
    <dbReference type="NCBI Taxonomy" id="46731"/>
    <lineage>
        <taxon>Eukaryota</taxon>
        <taxon>Metazoa</taxon>
        <taxon>Cnidaria</taxon>
        <taxon>Anthozoa</taxon>
        <taxon>Hexacorallia</taxon>
        <taxon>Scleractinia</taxon>
        <taxon>Astrocoeniina</taxon>
        <taxon>Pocilloporidae</taxon>
        <taxon>Pocillopora</taxon>
    </lineage>
</organism>
<gene>
    <name evidence="2" type="ORF">pdam_00020741</name>
</gene>
<keyword evidence="1" id="KW-0732">Signal</keyword>
<sequence length="106" mass="11767">MRSLQCFLVLLVTGASVGFVVDTSLYHPALLKFFNENVDKLIEGLKVVESQDDPTSQPAFISPCLDKTNTCFELAQEDCTKKLECTVCSKYCMNEDPNPPSYCAAF</sequence>
<evidence type="ECO:0000313" key="2">
    <source>
        <dbReference type="EMBL" id="RMX45647.1"/>
    </source>
</evidence>
<dbReference type="EMBL" id="RCHS01002806">
    <property type="protein sequence ID" value="RMX45647.1"/>
    <property type="molecule type" value="Genomic_DNA"/>
</dbReference>
<dbReference type="Proteomes" id="UP000275408">
    <property type="component" value="Unassembled WGS sequence"/>
</dbReference>